<dbReference type="GO" id="GO:0000160">
    <property type="term" value="P:phosphorelay signal transduction system"/>
    <property type="evidence" value="ECO:0007669"/>
    <property type="project" value="InterPro"/>
</dbReference>
<name>D6Z3B5_DESAT</name>
<dbReference type="HOGENOM" id="CLU_162532_1_0_7"/>
<keyword evidence="1" id="KW-0597">Phosphoprotein</keyword>
<proteinExistence type="predicted"/>
<dbReference type="PROSITE" id="PS50894">
    <property type="entry name" value="HPT"/>
    <property type="match status" value="1"/>
</dbReference>
<dbReference type="Pfam" id="PF01627">
    <property type="entry name" value="Hpt"/>
    <property type="match status" value="1"/>
</dbReference>
<dbReference type="InterPro" id="IPR008207">
    <property type="entry name" value="Sig_transdc_His_kin_Hpt_dom"/>
</dbReference>
<dbReference type="eggNOG" id="COG2198">
    <property type="taxonomic scope" value="Bacteria"/>
</dbReference>
<evidence type="ECO:0000256" key="1">
    <source>
        <dbReference type="PROSITE-ProRule" id="PRU00110"/>
    </source>
</evidence>
<dbReference type="STRING" id="589865.DaAHT2_1345"/>
<dbReference type="Gene3D" id="1.20.120.160">
    <property type="entry name" value="HPT domain"/>
    <property type="match status" value="1"/>
</dbReference>
<feature type="domain" description="HPt" evidence="2">
    <location>
        <begin position="19"/>
        <end position="108"/>
    </location>
</feature>
<evidence type="ECO:0000313" key="4">
    <source>
        <dbReference type="Proteomes" id="UP000001508"/>
    </source>
</evidence>
<accession>D6Z3B5</accession>
<dbReference type="RefSeq" id="WP_013163568.1">
    <property type="nucleotide sequence ID" value="NC_014216.1"/>
</dbReference>
<gene>
    <name evidence="3" type="ordered locus">DaAHT2_1345</name>
</gene>
<dbReference type="InterPro" id="IPR036641">
    <property type="entry name" value="HPT_dom_sf"/>
</dbReference>
<dbReference type="EMBL" id="CP001940">
    <property type="protein sequence ID" value="ADH86040.1"/>
    <property type="molecule type" value="Genomic_DNA"/>
</dbReference>
<evidence type="ECO:0000259" key="2">
    <source>
        <dbReference type="PROSITE" id="PS50894"/>
    </source>
</evidence>
<dbReference type="KEGG" id="dak:DaAHT2_1345"/>
<dbReference type="GO" id="GO:0004672">
    <property type="term" value="F:protein kinase activity"/>
    <property type="evidence" value="ECO:0007669"/>
    <property type="project" value="UniProtKB-ARBA"/>
</dbReference>
<reference evidence="4" key="1">
    <citation type="submission" date="2010-02" db="EMBL/GenBank/DDBJ databases">
        <title>Complete sequence of Desulfurivibrio alkaliphilus AHT2.</title>
        <authorList>
            <consortium name="US DOE Joint Genome Institute"/>
            <person name="Pitluck S."/>
            <person name="Chertkov O."/>
            <person name="Detter J.C."/>
            <person name="Han C."/>
            <person name="Tapia R."/>
            <person name="Larimer F."/>
            <person name="Land M."/>
            <person name="Hauser L."/>
            <person name="Kyrpides N."/>
            <person name="Mikhailova N."/>
            <person name="Sorokin D.Y."/>
            <person name="Muyzer G."/>
            <person name="Woyke T."/>
        </authorList>
    </citation>
    <scope>NUCLEOTIDE SEQUENCE [LARGE SCALE GENOMIC DNA]</scope>
    <source>
        <strain evidence="4">DSM 19089 / UNIQEM U267 / AHT2</strain>
    </source>
</reference>
<protein>
    <submittedName>
        <fullName evidence="3">Hpt protein</fullName>
    </submittedName>
</protein>
<dbReference type="Proteomes" id="UP000001508">
    <property type="component" value="Chromosome"/>
</dbReference>
<dbReference type="InParanoid" id="D6Z3B5"/>
<keyword evidence="4" id="KW-1185">Reference proteome</keyword>
<dbReference type="AlphaFoldDB" id="D6Z3B5"/>
<sequence length="108" mass="11374">MVLELQWDRGFALEQAGDDEELLTELLGMLRQSSANDLRRMKEALQAGDGPALADAAHNTKGAAASLGMESVRLLASDLEQAGRAGELAGVATQLTTLETLLKQLPAG</sequence>
<dbReference type="SUPFAM" id="SSF47226">
    <property type="entry name" value="Histidine-containing phosphotransfer domain, HPT domain"/>
    <property type="match status" value="1"/>
</dbReference>
<feature type="modified residue" description="Phosphohistidine" evidence="1">
    <location>
        <position position="58"/>
    </location>
</feature>
<organism evidence="3 4">
    <name type="scientific">Desulfurivibrio alkaliphilus (strain DSM 19089 / UNIQEM U267 / AHT2)</name>
    <dbReference type="NCBI Taxonomy" id="589865"/>
    <lineage>
        <taxon>Bacteria</taxon>
        <taxon>Pseudomonadati</taxon>
        <taxon>Thermodesulfobacteriota</taxon>
        <taxon>Desulfobulbia</taxon>
        <taxon>Desulfobulbales</taxon>
        <taxon>Desulfobulbaceae</taxon>
        <taxon>Desulfurivibrio</taxon>
    </lineage>
</organism>
<evidence type="ECO:0000313" key="3">
    <source>
        <dbReference type="EMBL" id="ADH86040.1"/>
    </source>
</evidence>